<evidence type="ECO:0000313" key="2">
    <source>
        <dbReference type="Proteomes" id="UP000241462"/>
    </source>
</evidence>
<protein>
    <submittedName>
        <fullName evidence="1">Uncharacterized protein</fullName>
    </submittedName>
</protein>
<evidence type="ECO:0000313" key="1">
    <source>
        <dbReference type="EMBL" id="PSR89022.1"/>
    </source>
</evidence>
<feature type="non-terminal residue" evidence="1">
    <location>
        <position position="73"/>
    </location>
</feature>
<dbReference type="AlphaFoldDB" id="A0A2T3AAW6"/>
<name>A0A2T3AAW6_9PEZI</name>
<dbReference type="OrthoDB" id="5355526at2759"/>
<dbReference type="InParanoid" id="A0A2T3AAW6"/>
<gene>
    <name evidence="1" type="ORF">BD289DRAFT_334320</name>
</gene>
<accession>A0A2T3AAW6</accession>
<dbReference type="Proteomes" id="UP000241462">
    <property type="component" value="Unassembled WGS sequence"/>
</dbReference>
<sequence>MCYQIVELYAACHCPYFTHAVDRCSLYPNHNITQRVIYVGYACQVHQSSSAYGGQQYATPYEQQQYSDSGYGS</sequence>
<dbReference type="EMBL" id="KZ678422">
    <property type="protein sequence ID" value="PSR89022.1"/>
    <property type="molecule type" value="Genomic_DNA"/>
</dbReference>
<reference evidence="1 2" key="1">
    <citation type="journal article" date="2018" name="Mycol. Prog.">
        <title>Coniella lustricola, a new species from submerged detritus.</title>
        <authorList>
            <person name="Raudabaugh D.B."/>
            <person name="Iturriaga T."/>
            <person name="Carver A."/>
            <person name="Mondo S."/>
            <person name="Pangilinan J."/>
            <person name="Lipzen A."/>
            <person name="He G."/>
            <person name="Amirebrahimi M."/>
            <person name="Grigoriev I.V."/>
            <person name="Miller A.N."/>
        </authorList>
    </citation>
    <scope>NUCLEOTIDE SEQUENCE [LARGE SCALE GENOMIC DNA]</scope>
    <source>
        <strain evidence="1 2">B22-T-1</strain>
    </source>
</reference>
<proteinExistence type="predicted"/>
<keyword evidence="2" id="KW-1185">Reference proteome</keyword>
<organism evidence="1 2">
    <name type="scientific">Coniella lustricola</name>
    <dbReference type="NCBI Taxonomy" id="2025994"/>
    <lineage>
        <taxon>Eukaryota</taxon>
        <taxon>Fungi</taxon>
        <taxon>Dikarya</taxon>
        <taxon>Ascomycota</taxon>
        <taxon>Pezizomycotina</taxon>
        <taxon>Sordariomycetes</taxon>
        <taxon>Sordariomycetidae</taxon>
        <taxon>Diaporthales</taxon>
        <taxon>Schizoparmaceae</taxon>
        <taxon>Coniella</taxon>
    </lineage>
</organism>